<organism evidence="1">
    <name type="scientific">Schistocephalus solidus</name>
    <name type="common">Tapeworm</name>
    <dbReference type="NCBI Taxonomy" id="70667"/>
    <lineage>
        <taxon>Eukaryota</taxon>
        <taxon>Metazoa</taxon>
        <taxon>Spiralia</taxon>
        <taxon>Lophotrochozoa</taxon>
        <taxon>Platyhelminthes</taxon>
        <taxon>Cestoda</taxon>
        <taxon>Eucestoda</taxon>
        <taxon>Diphyllobothriidea</taxon>
        <taxon>Diphyllobothriidae</taxon>
        <taxon>Schistocephalus</taxon>
    </lineage>
</organism>
<sequence length="99" mass="11072">MLSSQEMCISYMIGPYSPNCCSFWRMNNPILFSCRGLIGYRDSFLGLKRASNKGSDLDVSISNLIWIDEGVGCTVFWRTTVDCYSVDCMGFVNVAIVSN</sequence>
<reference evidence="1" key="1">
    <citation type="submission" date="2016-01" db="EMBL/GenBank/DDBJ databases">
        <title>Reference transcriptome for the parasite Schistocephalus solidus: insights into the molecular evolution of parasitism.</title>
        <authorList>
            <person name="Hebert F.O."/>
            <person name="Grambauer S."/>
            <person name="Barber I."/>
            <person name="Landry C.R."/>
            <person name="Aubin-Horth N."/>
        </authorList>
    </citation>
    <scope>NUCLEOTIDE SEQUENCE</scope>
</reference>
<accession>A0A0V0J9Z3</accession>
<evidence type="ECO:0000313" key="1">
    <source>
        <dbReference type="EMBL" id="JAP62409.1"/>
    </source>
</evidence>
<protein>
    <submittedName>
        <fullName evidence="1">Uncharacterized protein</fullName>
    </submittedName>
</protein>
<dbReference type="AlphaFoldDB" id="A0A0V0J9Z3"/>
<dbReference type="EMBL" id="GEEE01000816">
    <property type="protein sequence ID" value="JAP62409.1"/>
    <property type="molecule type" value="Transcribed_RNA"/>
</dbReference>
<proteinExistence type="predicted"/>
<name>A0A0V0J9Z3_SCHSO</name>
<gene>
    <name evidence="1" type="ORF">TR168290</name>
</gene>